<feature type="signal peptide" evidence="3">
    <location>
        <begin position="1"/>
        <end position="28"/>
    </location>
</feature>
<dbReference type="Gene3D" id="3.40.30.10">
    <property type="entry name" value="Glutaredoxin"/>
    <property type="match status" value="6"/>
</dbReference>
<dbReference type="PRINTS" id="PR00421">
    <property type="entry name" value="THIOREDOXIN"/>
</dbReference>
<feature type="domain" description="Thioredoxin" evidence="4">
    <location>
        <begin position="660"/>
        <end position="780"/>
    </location>
</feature>
<dbReference type="InterPro" id="IPR036249">
    <property type="entry name" value="Thioredoxin-like_sf"/>
</dbReference>
<dbReference type="PANTHER" id="PTHR45672:SF2">
    <property type="entry name" value="PROTEIN DISULFIDE-ISOMERASE A5"/>
    <property type="match status" value="1"/>
</dbReference>
<sequence length="800" mass="90249">MAAPMEKTILVFISIFVLLLMVPYYSHAQNKKNHKSLIIRVEDFKEFKKLLRTKTNLLVICAESEKATAKVMKLFDEVAQEMKGKATLAYVNCGEDKKFCKKLKFSPTAYDLRHYKDGEFNKEYDRKLAVKSMVNFLLDPTGDLPWEEDPTANDVVHISSEEGFNKLLKKTKNPILVMFYAPWCGFCKRLKPDYSGAATELKNKYTLVGVDVDKPPMMSLRMQYNITGFPTLIYFEKGKVKYKYGGENNKAGIVSWMKDPQPPKEPEKEAEWADEKSEVVHLTDSSFEEFVKQNPSVLVMFYAPWCGHCKKMKPGYTEAAQQLKDEGITGILAAVDATKEKKIAQDNGVKGFPTVRYFKDGEYAFEVNERDKDKIIEFMKDPKEPPPPPPPEPKWEEVESEVVHLTDDSFKGFLKKKKHCLIMFYAPWCGHCKKAKPEFMSAAEKFKEDTKVAFAAVDCTSQTGSCSSNDVTGYPTFKYFNYGKNSQKYMGGRNENDFVAFMNDPLNPAPTPAPPAVQSMDEQWRDFAGYESLALLSASNFELVVAESSQLLVMFYAPWCGHCKKMKPAYAEAAAIVEREGLGTLGAVDVTVDGDLGSQYNVKGFPTLKFFKNGQVTDYNSGRSQELLVKFMRSQASVASEKVEDEEDAAEALDMAPKQRGIEEPRPSAFVPSRSVQGLVQANFSQYLNDKQAALVMFYDPDCQYCNQAKPHFMKVAKTLQNKQRGFGSVDCTQEKGLCELEKVTGYPTFKLYVGGKFLSRFAETPNAQTMIRFVENAPVAVEPTPDEKPSGSRRSKEDL</sequence>
<dbReference type="RefSeq" id="XP_005094049.1">
    <property type="nucleotide sequence ID" value="XM_005093992.3"/>
</dbReference>
<dbReference type="CDD" id="cd02961">
    <property type="entry name" value="PDI_a_family"/>
    <property type="match status" value="2"/>
</dbReference>
<feature type="domain" description="Thioredoxin" evidence="4">
    <location>
        <begin position="532"/>
        <end position="637"/>
    </location>
</feature>
<dbReference type="PROSITE" id="PS51352">
    <property type="entry name" value="THIOREDOXIN_2"/>
    <property type="match status" value="5"/>
</dbReference>
<evidence type="ECO:0000313" key="6">
    <source>
        <dbReference type="RefSeq" id="XP_005094049.1"/>
    </source>
</evidence>
<name>A0ABM0JHY7_APLCA</name>
<dbReference type="SUPFAM" id="SSF52833">
    <property type="entry name" value="Thioredoxin-like"/>
    <property type="match status" value="6"/>
</dbReference>
<feature type="chain" id="PRO_5045901071" evidence="3">
    <location>
        <begin position="29"/>
        <end position="800"/>
    </location>
</feature>
<comment type="similarity">
    <text evidence="1">Belongs to the protein disulfide isomerase family.</text>
</comment>
<feature type="domain" description="Thioredoxin" evidence="4">
    <location>
        <begin position="386"/>
        <end position="507"/>
    </location>
</feature>
<feature type="compositionally biased region" description="Basic and acidic residues" evidence="2">
    <location>
        <begin position="786"/>
        <end position="800"/>
    </location>
</feature>
<dbReference type="PANTHER" id="PTHR45672">
    <property type="entry name" value="PROTEIN DISULFIDE-ISOMERASE C17H9.14C-RELATED"/>
    <property type="match status" value="1"/>
</dbReference>
<keyword evidence="5" id="KW-1185">Reference proteome</keyword>
<dbReference type="Proteomes" id="UP000694888">
    <property type="component" value="Unplaced"/>
</dbReference>
<dbReference type="InterPro" id="IPR013766">
    <property type="entry name" value="Thioredoxin_domain"/>
</dbReference>
<feature type="region of interest" description="Disordered" evidence="2">
    <location>
        <begin position="779"/>
        <end position="800"/>
    </location>
</feature>
<reference evidence="6" key="1">
    <citation type="submission" date="2025-08" db="UniProtKB">
        <authorList>
            <consortium name="RefSeq"/>
        </authorList>
    </citation>
    <scope>IDENTIFICATION</scope>
</reference>
<evidence type="ECO:0000313" key="5">
    <source>
        <dbReference type="Proteomes" id="UP000694888"/>
    </source>
</evidence>
<accession>A0ABM0JHY7</accession>
<dbReference type="InterPro" id="IPR051063">
    <property type="entry name" value="PDI"/>
</dbReference>
<organism evidence="5 6">
    <name type="scientific">Aplysia californica</name>
    <name type="common">California sea hare</name>
    <dbReference type="NCBI Taxonomy" id="6500"/>
    <lineage>
        <taxon>Eukaryota</taxon>
        <taxon>Metazoa</taxon>
        <taxon>Spiralia</taxon>
        <taxon>Lophotrochozoa</taxon>
        <taxon>Mollusca</taxon>
        <taxon>Gastropoda</taxon>
        <taxon>Heterobranchia</taxon>
        <taxon>Euthyneura</taxon>
        <taxon>Tectipleura</taxon>
        <taxon>Aplysiida</taxon>
        <taxon>Aplysioidea</taxon>
        <taxon>Aplysiidae</taxon>
        <taxon>Aplysia</taxon>
    </lineage>
</organism>
<evidence type="ECO:0000256" key="3">
    <source>
        <dbReference type="SAM" id="SignalP"/>
    </source>
</evidence>
<feature type="domain" description="Thioredoxin" evidence="4">
    <location>
        <begin position="138"/>
        <end position="258"/>
    </location>
</feature>
<evidence type="ECO:0000256" key="1">
    <source>
        <dbReference type="ARBA" id="ARBA00006347"/>
    </source>
</evidence>
<gene>
    <name evidence="6" type="primary">LOC101863732</name>
</gene>
<feature type="domain" description="Thioredoxin" evidence="4">
    <location>
        <begin position="259"/>
        <end position="384"/>
    </location>
</feature>
<dbReference type="InterPro" id="IPR017937">
    <property type="entry name" value="Thioredoxin_CS"/>
</dbReference>
<evidence type="ECO:0000256" key="2">
    <source>
        <dbReference type="SAM" id="MobiDB-lite"/>
    </source>
</evidence>
<proteinExistence type="inferred from homology"/>
<dbReference type="InterPro" id="IPR046374">
    <property type="entry name" value="PDI_a_PDIR"/>
</dbReference>
<keyword evidence="3" id="KW-0732">Signal</keyword>
<dbReference type="PROSITE" id="PS00194">
    <property type="entry name" value="THIOREDOXIN_1"/>
    <property type="match status" value="2"/>
</dbReference>
<evidence type="ECO:0000259" key="4">
    <source>
        <dbReference type="PROSITE" id="PS51352"/>
    </source>
</evidence>
<dbReference type="CDD" id="cd02997">
    <property type="entry name" value="PDI_a_PDIR"/>
    <property type="match status" value="3"/>
</dbReference>
<protein>
    <submittedName>
        <fullName evidence="6">Protein disulfide-isomerase A5</fullName>
    </submittedName>
</protein>
<dbReference type="GeneID" id="101863732"/>
<dbReference type="Pfam" id="PF00085">
    <property type="entry name" value="Thioredoxin"/>
    <property type="match status" value="5"/>
</dbReference>